<keyword evidence="3" id="KW-1133">Transmembrane helix</keyword>
<protein>
    <recommendedName>
        <fullName evidence="6">TonB C-terminal domain-containing protein</fullName>
    </recommendedName>
</protein>
<dbReference type="STRING" id="1759059.ATE48_02775"/>
<dbReference type="NCBIfam" id="TIGR01352">
    <property type="entry name" value="tonB_Cterm"/>
    <property type="match status" value="1"/>
</dbReference>
<evidence type="ECO:0000259" key="6">
    <source>
        <dbReference type="PROSITE" id="PS52015"/>
    </source>
</evidence>
<organism evidence="7 8">
    <name type="scientific">Candidatus Viadribacter manganicus</name>
    <dbReference type="NCBI Taxonomy" id="1759059"/>
    <lineage>
        <taxon>Bacteria</taxon>
        <taxon>Pseudomonadati</taxon>
        <taxon>Pseudomonadota</taxon>
        <taxon>Alphaproteobacteria</taxon>
        <taxon>Hyphomonadales</taxon>
        <taxon>Hyphomonadaceae</taxon>
        <taxon>Candidatus Viadribacter</taxon>
    </lineage>
</organism>
<dbReference type="KEGG" id="cbot:ATE48_02775"/>
<dbReference type="Gene3D" id="3.30.1150.10">
    <property type="match status" value="1"/>
</dbReference>
<keyword evidence="2" id="KW-0812">Transmembrane</keyword>
<evidence type="ECO:0000256" key="4">
    <source>
        <dbReference type="ARBA" id="ARBA00023136"/>
    </source>
</evidence>
<evidence type="ECO:0000313" key="7">
    <source>
        <dbReference type="EMBL" id="ANP44923.1"/>
    </source>
</evidence>
<reference evidence="7 8" key="1">
    <citation type="submission" date="2015-11" db="EMBL/GenBank/DDBJ databases">
        <title>Whole-Genome Sequence of Candidatus Oderbacter manganicum from the National Park Lower Oder Valley, Germany.</title>
        <authorList>
            <person name="Braun B."/>
            <person name="Liere K."/>
            <person name="Szewzyk U."/>
        </authorList>
    </citation>
    <scope>NUCLEOTIDE SEQUENCE [LARGE SCALE GENOMIC DNA]</scope>
    <source>
        <strain evidence="7 8">OTSz_A_272</strain>
    </source>
</reference>
<dbReference type="AlphaFoldDB" id="A0A1B1AED8"/>
<evidence type="ECO:0000313" key="8">
    <source>
        <dbReference type="Proteomes" id="UP000092498"/>
    </source>
</evidence>
<proteinExistence type="predicted"/>
<dbReference type="Proteomes" id="UP000092498">
    <property type="component" value="Chromosome"/>
</dbReference>
<comment type="subcellular location">
    <subcellularLocation>
        <location evidence="1">Membrane</location>
        <topology evidence="1">Single-pass membrane protein</topology>
    </subcellularLocation>
</comment>
<dbReference type="EMBL" id="CP013244">
    <property type="protein sequence ID" value="ANP44923.1"/>
    <property type="molecule type" value="Genomic_DNA"/>
</dbReference>
<sequence length="176" mass="18731">MSFCAAVGVAALVLFGIAALRYAPLWPPHDGPYVAVVSEMAPAPQAPRAPPPEQPRQPPRTDELQTESGPSIAPAVAPSEPVVITNPVWIERPRNPERFYPRQAFMRGVGGEVVLQCDVDTDGRMVCVVVSETPEGQGFGDAALRIAAGHVMRPATQNGAPARGRYRMVVPFSPAG</sequence>
<evidence type="ECO:0000256" key="2">
    <source>
        <dbReference type="ARBA" id="ARBA00022692"/>
    </source>
</evidence>
<keyword evidence="8" id="KW-1185">Reference proteome</keyword>
<evidence type="ECO:0000256" key="3">
    <source>
        <dbReference type="ARBA" id="ARBA00022989"/>
    </source>
</evidence>
<feature type="domain" description="TonB C-terminal" evidence="6">
    <location>
        <begin position="85"/>
        <end position="176"/>
    </location>
</feature>
<dbReference type="GO" id="GO:0016020">
    <property type="term" value="C:membrane"/>
    <property type="evidence" value="ECO:0007669"/>
    <property type="project" value="UniProtKB-SubCell"/>
</dbReference>
<dbReference type="SUPFAM" id="SSF74653">
    <property type="entry name" value="TolA/TonB C-terminal domain"/>
    <property type="match status" value="1"/>
</dbReference>
<dbReference type="Pfam" id="PF03544">
    <property type="entry name" value="TonB_C"/>
    <property type="match status" value="1"/>
</dbReference>
<evidence type="ECO:0000256" key="5">
    <source>
        <dbReference type="SAM" id="MobiDB-lite"/>
    </source>
</evidence>
<dbReference type="GO" id="GO:0055085">
    <property type="term" value="P:transmembrane transport"/>
    <property type="evidence" value="ECO:0007669"/>
    <property type="project" value="InterPro"/>
</dbReference>
<name>A0A1B1AED8_9PROT</name>
<keyword evidence="4" id="KW-0472">Membrane</keyword>
<evidence type="ECO:0000256" key="1">
    <source>
        <dbReference type="ARBA" id="ARBA00004167"/>
    </source>
</evidence>
<accession>A0A1B1AED8</accession>
<dbReference type="InterPro" id="IPR037682">
    <property type="entry name" value="TonB_C"/>
</dbReference>
<feature type="compositionally biased region" description="Pro residues" evidence="5">
    <location>
        <begin position="44"/>
        <end position="58"/>
    </location>
</feature>
<dbReference type="InParanoid" id="A0A1B1AED8"/>
<gene>
    <name evidence="7" type="ORF">ATE48_02775</name>
</gene>
<feature type="region of interest" description="Disordered" evidence="5">
    <location>
        <begin position="43"/>
        <end position="77"/>
    </location>
</feature>
<dbReference type="InterPro" id="IPR006260">
    <property type="entry name" value="TonB/TolA_C"/>
</dbReference>
<dbReference type="PROSITE" id="PS52015">
    <property type="entry name" value="TONB_CTD"/>
    <property type="match status" value="1"/>
</dbReference>